<protein>
    <submittedName>
        <fullName evidence="2">Uncharacterized protein</fullName>
    </submittedName>
</protein>
<feature type="region of interest" description="Disordered" evidence="1">
    <location>
        <begin position="56"/>
        <end position="91"/>
    </location>
</feature>
<accession>A0A9N7TXY4</accession>
<gene>
    <name evidence="2" type="ORF">PLEPLA_LOCUS7534</name>
</gene>
<sequence>MRVLAQRPMRASSSCCRGMEEHSHIIHPAFTLAPRICGLITASDMQILEQLQETLCSQVPPPTPPPHSASTSLPTPSSSSSSSSFSSSSSSSLASAHRLPLSSSSQLLPDLPFPTRLLNPLCILLLLPAPLRSSEAKRGAIWNSNRHENAQSPCEEDMRDMAQDEGKSFLQGEHRQQPESKQPGPGFAARGPEAIGKAIDTPRPNLVSCLPGWLADSPSSPSLPAHTPPPPLPCYGQMKTMQFSLFHTSLYVDILLQEKKCLSRAGGSAA</sequence>
<evidence type="ECO:0000256" key="1">
    <source>
        <dbReference type="SAM" id="MobiDB-lite"/>
    </source>
</evidence>
<reference evidence="2" key="1">
    <citation type="submission" date="2020-03" db="EMBL/GenBank/DDBJ databases">
        <authorList>
            <person name="Weist P."/>
        </authorList>
    </citation>
    <scope>NUCLEOTIDE SEQUENCE</scope>
</reference>
<evidence type="ECO:0000313" key="3">
    <source>
        <dbReference type="Proteomes" id="UP001153269"/>
    </source>
</evidence>
<evidence type="ECO:0000313" key="2">
    <source>
        <dbReference type="EMBL" id="CAB1419683.1"/>
    </source>
</evidence>
<feature type="compositionally biased region" description="Basic and acidic residues" evidence="1">
    <location>
        <begin position="169"/>
        <end position="178"/>
    </location>
</feature>
<dbReference type="AlphaFoldDB" id="A0A9N7TXY4"/>
<name>A0A9N7TXY4_PLEPL</name>
<organism evidence="2 3">
    <name type="scientific">Pleuronectes platessa</name>
    <name type="common">European plaice</name>
    <dbReference type="NCBI Taxonomy" id="8262"/>
    <lineage>
        <taxon>Eukaryota</taxon>
        <taxon>Metazoa</taxon>
        <taxon>Chordata</taxon>
        <taxon>Craniata</taxon>
        <taxon>Vertebrata</taxon>
        <taxon>Euteleostomi</taxon>
        <taxon>Actinopterygii</taxon>
        <taxon>Neopterygii</taxon>
        <taxon>Teleostei</taxon>
        <taxon>Neoteleostei</taxon>
        <taxon>Acanthomorphata</taxon>
        <taxon>Carangaria</taxon>
        <taxon>Pleuronectiformes</taxon>
        <taxon>Pleuronectoidei</taxon>
        <taxon>Pleuronectidae</taxon>
        <taxon>Pleuronectes</taxon>
    </lineage>
</organism>
<dbReference type="EMBL" id="CADEAL010000403">
    <property type="protein sequence ID" value="CAB1419683.1"/>
    <property type="molecule type" value="Genomic_DNA"/>
</dbReference>
<feature type="region of interest" description="Disordered" evidence="1">
    <location>
        <begin position="169"/>
        <end position="192"/>
    </location>
</feature>
<feature type="compositionally biased region" description="Low complexity" evidence="1">
    <location>
        <begin position="68"/>
        <end position="91"/>
    </location>
</feature>
<proteinExistence type="predicted"/>
<dbReference type="Proteomes" id="UP001153269">
    <property type="component" value="Unassembled WGS sequence"/>
</dbReference>
<comment type="caution">
    <text evidence="2">The sequence shown here is derived from an EMBL/GenBank/DDBJ whole genome shotgun (WGS) entry which is preliminary data.</text>
</comment>
<keyword evidence="3" id="KW-1185">Reference proteome</keyword>